<name>A0A4Z1GK03_9HELO</name>
<organism evidence="2 3">
    <name type="scientific">Botrytis hyacinthi</name>
    <dbReference type="NCBI Taxonomy" id="278943"/>
    <lineage>
        <taxon>Eukaryota</taxon>
        <taxon>Fungi</taxon>
        <taxon>Dikarya</taxon>
        <taxon>Ascomycota</taxon>
        <taxon>Pezizomycotina</taxon>
        <taxon>Leotiomycetes</taxon>
        <taxon>Helotiales</taxon>
        <taxon>Sclerotiniaceae</taxon>
        <taxon>Botrytis</taxon>
    </lineage>
</organism>
<evidence type="ECO:0000256" key="1">
    <source>
        <dbReference type="SAM" id="MobiDB-lite"/>
    </source>
</evidence>
<feature type="compositionally biased region" description="Polar residues" evidence="1">
    <location>
        <begin position="100"/>
        <end position="115"/>
    </location>
</feature>
<dbReference type="EMBL" id="PQXK01000121">
    <property type="protein sequence ID" value="TGO36548.1"/>
    <property type="molecule type" value="Genomic_DNA"/>
</dbReference>
<feature type="compositionally biased region" description="Polar residues" evidence="1">
    <location>
        <begin position="160"/>
        <end position="173"/>
    </location>
</feature>
<evidence type="ECO:0000313" key="2">
    <source>
        <dbReference type="EMBL" id="TGO36548.1"/>
    </source>
</evidence>
<accession>A0A4Z1GK03</accession>
<dbReference type="AlphaFoldDB" id="A0A4Z1GK03"/>
<comment type="caution">
    <text evidence="2">The sequence shown here is derived from an EMBL/GenBank/DDBJ whole genome shotgun (WGS) entry which is preliminary data.</text>
</comment>
<feature type="compositionally biased region" description="Pro residues" evidence="1">
    <location>
        <begin position="137"/>
        <end position="146"/>
    </location>
</feature>
<protein>
    <submittedName>
        <fullName evidence="2">Uncharacterized protein</fullName>
    </submittedName>
</protein>
<feature type="compositionally biased region" description="Basic and acidic residues" evidence="1">
    <location>
        <begin position="116"/>
        <end position="129"/>
    </location>
</feature>
<sequence>MRNSRSANSSRIDSLHIPNRAAINSRDQCERSSQHLSKKARTDAPKYLDAERSLPSSQSNIEVIDSSENILSPISNLLNDRNMQRPQFSEPCHTSRRSESSNPTENTVICTAESTTRPKKEFHSLEKNKNRSSNLSPPSPSPPPRDPNSTAPSPAEPNSDPASQTPSEHSSGSDAAFYCSVGSSSEDEEDGSGASLALREKEEGEGDSGLAKRTLQETVPTSGTDGGGKGEDDEEEEEEENKIHNKNNKRRKLKKRYTFFKRIFGRKKARDSDGDAGGIT</sequence>
<feature type="compositionally biased region" description="Basic and acidic residues" evidence="1">
    <location>
        <begin position="40"/>
        <end position="52"/>
    </location>
</feature>
<keyword evidence="3" id="KW-1185">Reference proteome</keyword>
<evidence type="ECO:0000313" key="3">
    <source>
        <dbReference type="Proteomes" id="UP000297814"/>
    </source>
</evidence>
<feature type="region of interest" description="Disordered" evidence="1">
    <location>
        <begin position="81"/>
        <end position="250"/>
    </location>
</feature>
<reference evidence="2 3" key="1">
    <citation type="submission" date="2017-12" db="EMBL/GenBank/DDBJ databases">
        <title>Comparative genomics of Botrytis spp.</title>
        <authorList>
            <person name="Valero-Jimenez C.A."/>
            <person name="Tapia P."/>
            <person name="Veloso J."/>
            <person name="Silva-Moreno E."/>
            <person name="Staats M."/>
            <person name="Valdes J.H."/>
            <person name="Van Kan J.A.L."/>
        </authorList>
    </citation>
    <scope>NUCLEOTIDE SEQUENCE [LARGE SCALE GENOMIC DNA]</scope>
    <source>
        <strain evidence="2 3">Bh0001</strain>
    </source>
</reference>
<feature type="compositionally biased region" description="Acidic residues" evidence="1">
    <location>
        <begin position="231"/>
        <end position="240"/>
    </location>
</feature>
<feature type="region of interest" description="Disordered" evidence="1">
    <location>
        <begin position="1"/>
        <end position="60"/>
    </location>
</feature>
<dbReference type="Proteomes" id="UP000297814">
    <property type="component" value="Unassembled WGS sequence"/>
</dbReference>
<feature type="compositionally biased region" description="Polar residues" evidence="1">
    <location>
        <begin position="1"/>
        <end position="12"/>
    </location>
</feature>
<gene>
    <name evidence="2" type="ORF">BHYA_0121g00090</name>
</gene>
<proteinExistence type="predicted"/>